<dbReference type="SUPFAM" id="SSF46689">
    <property type="entry name" value="Homeodomain-like"/>
    <property type="match status" value="1"/>
</dbReference>
<dbReference type="Proteomes" id="UP000028880">
    <property type="component" value="Unassembled WGS sequence"/>
</dbReference>
<dbReference type="EMBL" id="HG964446">
    <property type="protein sequence ID" value="CDO86172.1"/>
    <property type="molecule type" value="Genomic_DNA"/>
</dbReference>
<name>A0A024JS48_9MYCO</name>
<dbReference type="GO" id="GO:0043565">
    <property type="term" value="F:sequence-specific DNA binding"/>
    <property type="evidence" value="ECO:0007669"/>
    <property type="project" value="InterPro"/>
</dbReference>
<evidence type="ECO:0000313" key="8">
    <source>
        <dbReference type="Proteomes" id="UP000193710"/>
    </source>
</evidence>
<keyword evidence="2" id="KW-0067">ATP-binding</keyword>
<dbReference type="Pfam" id="PF25601">
    <property type="entry name" value="AAA_lid_14"/>
    <property type="match status" value="1"/>
</dbReference>
<keyword evidence="3" id="KW-0805">Transcription regulation</keyword>
<dbReference type="InterPro" id="IPR058031">
    <property type="entry name" value="AAA_lid_NorR"/>
</dbReference>
<reference evidence="6" key="1">
    <citation type="journal article" date="2014" name="Genome Announc.">
        <title>Draft Genome Sequence of Mycobacterium triplex DSM 44626.</title>
        <authorList>
            <person name="Sassi M."/>
            <person name="Croce O."/>
            <person name="Robert C."/>
            <person name="Raoult D."/>
            <person name="Drancourt M."/>
        </authorList>
    </citation>
    <scope>NUCLEOTIDE SEQUENCE [LARGE SCALE GENOMIC DNA]</scope>
    <source>
        <strain evidence="6">DSM 44626</strain>
    </source>
</reference>
<dbReference type="PANTHER" id="PTHR32071">
    <property type="entry name" value="TRANSCRIPTIONAL REGULATORY PROTEIN"/>
    <property type="match status" value="1"/>
</dbReference>
<dbReference type="Gene3D" id="1.10.10.60">
    <property type="entry name" value="Homeodomain-like"/>
    <property type="match status" value="1"/>
</dbReference>
<dbReference type="Gene3D" id="3.30.450.40">
    <property type="match status" value="1"/>
</dbReference>
<dbReference type="PROSITE" id="PS50045">
    <property type="entry name" value="SIGMA54_INTERACT_4"/>
    <property type="match status" value="1"/>
</dbReference>
<dbReference type="AlphaFoldDB" id="A0A024JS48"/>
<dbReference type="InterPro" id="IPR002078">
    <property type="entry name" value="Sigma_54_int"/>
</dbReference>
<dbReference type="EMBL" id="LQPY01000042">
    <property type="protein sequence ID" value="ORW99105.1"/>
    <property type="molecule type" value="Genomic_DNA"/>
</dbReference>
<dbReference type="eggNOG" id="COG3284">
    <property type="taxonomic scope" value="Bacteria"/>
</dbReference>
<keyword evidence="1" id="KW-0547">Nucleotide-binding</keyword>
<dbReference type="SUPFAM" id="SSF55781">
    <property type="entry name" value="GAF domain-like"/>
    <property type="match status" value="1"/>
</dbReference>
<protein>
    <submittedName>
        <fullName evidence="6">Transcriptional activator of acetoin/glycerol metabolism</fullName>
    </submittedName>
</protein>
<dbReference type="Pfam" id="PF14532">
    <property type="entry name" value="Sigma54_activ_2"/>
    <property type="match status" value="1"/>
</dbReference>
<reference evidence="6" key="2">
    <citation type="submission" date="2014-04" db="EMBL/GenBank/DDBJ databases">
        <authorList>
            <person name="Xu Y.W."/>
            <person name="Yang Q."/>
        </authorList>
    </citation>
    <scope>NUCLEOTIDE SEQUENCE</scope>
    <source>
        <strain evidence="6">DSM 44626</strain>
    </source>
</reference>
<dbReference type="InterPro" id="IPR009057">
    <property type="entry name" value="Homeodomain-like_sf"/>
</dbReference>
<dbReference type="Proteomes" id="UP000193710">
    <property type="component" value="Unassembled WGS sequence"/>
</dbReference>
<dbReference type="HOGENOM" id="CLU_000445_8_12_11"/>
<dbReference type="InterPro" id="IPR002197">
    <property type="entry name" value="HTH_Fis"/>
</dbReference>
<sequence length="542" mass="59074">MSGQLAHMPGPKLRPEIANAWHRAHINGLDPTMEVRDSDIVDVDHRSRLMRAAAPVLDAMIAELSDTHFSVLLADKNCAIVDRKLGQRDLSQTLDRVLAVPGVRYVEDNTGTNSLATAYELHQPIAVTGEEHFLESLRVFCCYGAPVIDPLTHRLEGVLDVTGPATEYTALLGPFVRRAAREIELRMIEAARSAERQLLAAFHTHARRKRHAILVLSPTVILSNSTAADLVAGEDHSRLQALIDASQGTATVVQRLTLSSGSEVVVRAHPVVGTEGVLYEVVPCTSSKSRRTERRRTTSAVDAPALVVGEPGAGRSRFAVELAGPDSHHLDCADSLKRDTWLHDSLALLERDADQTVILDDVHMLHRRDAAALTPAVRNTQARVVMTSSPIKESDPEIAALMSVAIDRHELRPLRQYGPKFPDLAISVLRELFGPHSLRIAPSTMRMLMAHTWPGNIAELRAVLSASVQDRRVGDIAVSDLPEYIVANGSGGRNLTVLEAAERDAIAKALANNGGNKSATAAELGIGRTTLYQRLRFFKLPH</sequence>
<proteinExistence type="predicted"/>
<dbReference type="PRINTS" id="PR01590">
    <property type="entry name" value="HTHFIS"/>
</dbReference>
<dbReference type="SUPFAM" id="SSF52540">
    <property type="entry name" value="P-loop containing nucleoside triphosphate hydrolases"/>
    <property type="match status" value="1"/>
</dbReference>
<dbReference type="InterPro" id="IPR029016">
    <property type="entry name" value="GAF-like_dom_sf"/>
</dbReference>
<evidence type="ECO:0000256" key="2">
    <source>
        <dbReference type="ARBA" id="ARBA00022840"/>
    </source>
</evidence>
<evidence type="ECO:0000313" key="6">
    <source>
        <dbReference type="EMBL" id="CDO86172.1"/>
    </source>
</evidence>
<keyword evidence="4" id="KW-0804">Transcription</keyword>
<gene>
    <name evidence="7" type="ORF">AWC29_29445</name>
    <name evidence="6" type="ORF">BN973_00513</name>
</gene>
<dbReference type="GO" id="GO:0006355">
    <property type="term" value="P:regulation of DNA-templated transcription"/>
    <property type="evidence" value="ECO:0007669"/>
    <property type="project" value="InterPro"/>
</dbReference>
<evidence type="ECO:0000313" key="7">
    <source>
        <dbReference type="EMBL" id="ORW99105.1"/>
    </source>
</evidence>
<organism evidence="6">
    <name type="scientific">Mycobacterium triplex</name>
    <dbReference type="NCBI Taxonomy" id="47839"/>
    <lineage>
        <taxon>Bacteria</taxon>
        <taxon>Bacillati</taxon>
        <taxon>Actinomycetota</taxon>
        <taxon>Actinomycetes</taxon>
        <taxon>Mycobacteriales</taxon>
        <taxon>Mycobacteriaceae</taxon>
        <taxon>Mycobacterium</taxon>
        <taxon>Mycobacterium simiae complex</taxon>
    </lineage>
</organism>
<dbReference type="Gene3D" id="1.10.8.60">
    <property type="match status" value="1"/>
</dbReference>
<evidence type="ECO:0000256" key="4">
    <source>
        <dbReference type="ARBA" id="ARBA00023163"/>
    </source>
</evidence>
<reference evidence="7 8" key="3">
    <citation type="submission" date="2016-01" db="EMBL/GenBank/DDBJ databases">
        <title>The new phylogeny of the genus Mycobacterium.</title>
        <authorList>
            <person name="Tarcisio F."/>
            <person name="Conor M."/>
            <person name="Antonella G."/>
            <person name="Elisabetta G."/>
            <person name="Giulia F.S."/>
            <person name="Sara T."/>
            <person name="Anna F."/>
            <person name="Clotilde B."/>
            <person name="Roberto B."/>
            <person name="Veronica D.S."/>
            <person name="Fabio R."/>
            <person name="Monica P."/>
            <person name="Olivier J."/>
            <person name="Enrico T."/>
            <person name="Nicola S."/>
        </authorList>
    </citation>
    <scope>NUCLEOTIDE SEQUENCE [LARGE SCALE GENOMIC DNA]</scope>
    <source>
        <strain evidence="7 8">DSM 44626</strain>
    </source>
</reference>
<feature type="domain" description="Sigma-54 factor interaction" evidence="5">
    <location>
        <begin position="410"/>
        <end position="469"/>
    </location>
</feature>
<accession>A0A024JS48</accession>
<dbReference type="Pfam" id="PF02954">
    <property type="entry name" value="HTH_8"/>
    <property type="match status" value="1"/>
</dbReference>
<evidence type="ECO:0000256" key="1">
    <source>
        <dbReference type="ARBA" id="ARBA00022741"/>
    </source>
</evidence>
<keyword evidence="8" id="KW-1185">Reference proteome</keyword>
<dbReference type="GO" id="GO:0005524">
    <property type="term" value="F:ATP binding"/>
    <property type="evidence" value="ECO:0007669"/>
    <property type="project" value="UniProtKB-KW"/>
</dbReference>
<evidence type="ECO:0000256" key="3">
    <source>
        <dbReference type="ARBA" id="ARBA00023015"/>
    </source>
</evidence>
<dbReference type="RefSeq" id="WP_051641086.1">
    <property type="nucleotide sequence ID" value="NZ_HG964446.1"/>
</dbReference>
<dbReference type="STRING" id="47839.BN973_00513"/>
<evidence type="ECO:0000259" key="5">
    <source>
        <dbReference type="PROSITE" id="PS50045"/>
    </source>
</evidence>
<dbReference type="OrthoDB" id="5496274at2"/>
<dbReference type="InterPro" id="IPR027417">
    <property type="entry name" value="P-loop_NTPase"/>
</dbReference>